<dbReference type="Gramene" id="Pp3c7_6890V3.2">
    <property type="protein sequence ID" value="PAC:32925038.CDS.1"/>
    <property type="gene ID" value="Pp3c7_6890"/>
</dbReference>
<organism evidence="13">
    <name type="scientific">Physcomitrium patens</name>
    <name type="common">Spreading-leaved earth moss</name>
    <name type="synonym">Physcomitrella patens</name>
    <dbReference type="NCBI Taxonomy" id="3218"/>
    <lineage>
        <taxon>Eukaryota</taxon>
        <taxon>Viridiplantae</taxon>
        <taxon>Streptophyta</taxon>
        <taxon>Embryophyta</taxon>
        <taxon>Bryophyta</taxon>
        <taxon>Bryophytina</taxon>
        <taxon>Bryopsida</taxon>
        <taxon>Funariidae</taxon>
        <taxon>Funariales</taxon>
        <taxon>Funariaceae</taxon>
        <taxon>Physcomitrium</taxon>
    </lineage>
</organism>
<evidence type="ECO:0000256" key="1">
    <source>
        <dbReference type="ARBA" id="ARBA00004123"/>
    </source>
</evidence>
<evidence type="ECO:0000313" key="15">
    <source>
        <dbReference type="Proteomes" id="UP000006727"/>
    </source>
</evidence>
<dbReference type="Proteomes" id="UP000006727">
    <property type="component" value="Chromosome 7"/>
</dbReference>
<keyword evidence="4 8" id="KW-0238">DNA-binding</keyword>
<feature type="region of interest" description="Disordered" evidence="11">
    <location>
        <begin position="61"/>
        <end position="183"/>
    </location>
</feature>
<reference evidence="13 15" key="1">
    <citation type="journal article" date="2008" name="Science">
        <title>The Physcomitrella genome reveals evolutionary insights into the conquest of land by plants.</title>
        <authorList>
            <person name="Rensing S."/>
            <person name="Lang D."/>
            <person name="Zimmer A."/>
            <person name="Terry A."/>
            <person name="Salamov A."/>
            <person name="Shapiro H."/>
            <person name="Nishiyama T."/>
            <person name="Perroud P.-F."/>
            <person name="Lindquist E."/>
            <person name="Kamisugi Y."/>
            <person name="Tanahashi T."/>
            <person name="Sakakibara K."/>
            <person name="Fujita T."/>
            <person name="Oishi K."/>
            <person name="Shin-I T."/>
            <person name="Kuroki Y."/>
            <person name="Toyoda A."/>
            <person name="Suzuki Y."/>
            <person name="Hashimoto A."/>
            <person name="Yamaguchi K."/>
            <person name="Sugano A."/>
            <person name="Kohara Y."/>
            <person name="Fujiyama A."/>
            <person name="Anterola A."/>
            <person name="Aoki S."/>
            <person name="Ashton N."/>
            <person name="Barbazuk W.B."/>
            <person name="Barker E."/>
            <person name="Bennetzen J."/>
            <person name="Bezanilla M."/>
            <person name="Blankenship R."/>
            <person name="Cho S.H."/>
            <person name="Dutcher S."/>
            <person name="Estelle M."/>
            <person name="Fawcett J.A."/>
            <person name="Gundlach H."/>
            <person name="Hanada K."/>
            <person name="Heyl A."/>
            <person name="Hicks K.A."/>
            <person name="Hugh J."/>
            <person name="Lohr M."/>
            <person name="Mayer K."/>
            <person name="Melkozernov A."/>
            <person name="Murata T."/>
            <person name="Nelson D."/>
            <person name="Pils B."/>
            <person name="Prigge M."/>
            <person name="Reiss B."/>
            <person name="Renner T."/>
            <person name="Rombauts S."/>
            <person name="Rushton P."/>
            <person name="Sanderfoot A."/>
            <person name="Schween G."/>
            <person name="Shiu S.-H."/>
            <person name="Stueber K."/>
            <person name="Theodoulou F.L."/>
            <person name="Tu H."/>
            <person name="Van de Peer Y."/>
            <person name="Verrier P.J."/>
            <person name="Waters E."/>
            <person name="Wood A."/>
            <person name="Yang L."/>
            <person name="Cove D."/>
            <person name="Cuming A."/>
            <person name="Hasebe M."/>
            <person name="Lucas S."/>
            <person name="Mishler D.B."/>
            <person name="Reski R."/>
            <person name="Grigoriev I."/>
            <person name="Quatrano R.S."/>
            <person name="Boore J.L."/>
        </authorList>
    </citation>
    <scope>NUCLEOTIDE SEQUENCE [LARGE SCALE GENOMIC DNA]</scope>
    <source>
        <strain evidence="14 15">cv. Gransden 2004</strain>
    </source>
</reference>
<evidence type="ECO:0000256" key="2">
    <source>
        <dbReference type="ARBA" id="ARBA00006074"/>
    </source>
</evidence>
<evidence type="ECO:0000259" key="12">
    <source>
        <dbReference type="PROSITE" id="PS50071"/>
    </source>
</evidence>
<dbReference type="InterPro" id="IPR001356">
    <property type="entry name" value="HD"/>
</dbReference>
<evidence type="ECO:0000256" key="5">
    <source>
        <dbReference type="ARBA" id="ARBA00023155"/>
    </source>
</evidence>
<dbReference type="PRINTS" id="PR00031">
    <property type="entry name" value="HTHREPRESSR"/>
</dbReference>
<feature type="coiled-coil region" evidence="10">
    <location>
        <begin position="237"/>
        <end position="274"/>
    </location>
</feature>
<dbReference type="CDD" id="cd14686">
    <property type="entry name" value="bZIP"/>
    <property type="match status" value="1"/>
</dbReference>
<dbReference type="EMBL" id="ABEU02000007">
    <property type="protein sequence ID" value="PNR50867.1"/>
    <property type="molecule type" value="Genomic_DNA"/>
</dbReference>
<dbReference type="KEGG" id="ppp:112284273"/>
<evidence type="ECO:0000256" key="9">
    <source>
        <dbReference type="RuleBase" id="RU000682"/>
    </source>
</evidence>
<dbReference type="SMART" id="SM00340">
    <property type="entry name" value="HALZ"/>
    <property type="match status" value="1"/>
</dbReference>
<dbReference type="InterPro" id="IPR009057">
    <property type="entry name" value="Homeodomain-like_sf"/>
</dbReference>
<dbReference type="PROSITE" id="PS50071">
    <property type="entry name" value="HOMEOBOX_2"/>
    <property type="match status" value="1"/>
</dbReference>
<evidence type="ECO:0000256" key="8">
    <source>
        <dbReference type="PROSITE-ProRule" id="PRU00108"/>
    </source>
</evidence>
<proteinExistence type="inferred from homology"/>
<comment type="similarity">
    <text evidence="2">Belongs to the HD-ZIP homeobox family. Class II subfamily.</text>
</comment>
<dbReference type="GeneID" id="112284273"/>
<dbReference type="PANTHER" id="PTHR45714">
    <property type="entry name" value="HOMEOBOX-LEUCINE ZIPPER PROTEIN HAT14"/>
    <property type="match status" value="1"/>
</dbReference>
<reference evidence="14" key="3">
    <citation type="submission" date="2020-12" db="UniProtKB">
        <authorList>
            <consortium name="EnsemblPlants"/>
        </authorList>
    </citation>
    <scope>IDENTIFICATION</scope>
</reference>
<evidence type="ECO:0000256" key="4">
    <source>
        <dbReference type="ARBA" id="ARBA00023125"/>
    </source>
</evidence>
<dbReference type="PROSITE" id="PS00027">
    <property type="entry name" value="HOMEOBOX_1"/>
    <property type="match status" value="1"/>
</dbReference>
<dbReference type="InterPro" id="IPR017970">
    <property type="entry name" value="Homeobox_CS"/>
</dbReference>
<keyword evidence="15" id="KW-1185">Reference proteome</keyword>
<keyword evidence="5 8" id="KW-0371">Homeobox</keyword>
<dbReference type="SMART" id="SM00389">
    <property type="entry name" value="HOX"/>
    <property type="match status" value="1"/>
</dbReference>
<dbReference type="Pfam" id="PF00046">
    <property type="entry name" value="Homeodomain"/>
    <property type="match status" value="1"/>
</dbReference>
<feature type="compositionally biased region" description="Basic and acidic residues" evidence="11">
    <location>
        <begin position="153"/>
        <end position="163"/>
    </location>
</feature>
<dbReference type="RefSeq" id="XP_024379716.1">
    <property type="nucleotide sequence ID" value="XM_024523948.2"/>
</dbReference>
<dbReference type="OMA" id="PRVTEDY"/>
<evidence type="ECO:0000313" key="14">
    <source>
        <dbReference type="EnsemblPlants" id="PAC:32925037.CDS.1"/>
    </source>
</evidence>
<evidence type="ECO:0000313" key="13">
    <source>
        <dbReference type="EMBL" id="PNR50867.1"/>
    </source>
</evidence>
<dbReference type="GO" id="GO:0043565">
    <property type="term" value="F:sequence-specific DNA binding"/>
    <property type="evidence" value="ECO:0007669"/>
    <property type="project" value="InterPro"/>
</dbReference>
<keyword evidence="6" id="KW-0804">Transcription</keyword>
<dbReference type="Gene3D" id="1.10.10.60">
    <property type="entry name" value="Homeodomain-like"/>
    <property type="match status" value="1"/>
</dbReference>
<sequence>MTTMMEGGVRAMHEEAHRMRAMANYGANLGLGMEFSMVQRVGDGSGPRACPVQLDLLPLRPSSQSNSNSLVTAPSVPSSTSFRGLAWQPLVGSRTNSGSGNEDGEVTTYTSGGRGGSPRCGIDVNQIPSTDGEEEAAVSSPSSIGMKRGRGKIQHEFDLERNATGEMSSRGGSDDEDEGTARKKLRLSKEQSALLEESFKEHSTLNPKQKNALAKQLGLRPRQVEVWFQNRRARTKLKQTEVDCELLKRCVETLTEENRRLQKELQELRAIKVAPPCVISHDFYMPLPAATLTMCPSCERVATVDNRSLTFAKPGFSHLSQSSAAC</sequence>
<dbReference type="FunCoup" id="A0A2K1KAR2">
    <property type="interactions" value="115"/>
</dbReference>
<dbReference type="EnsemblPlants" id="Pp3c7_6890V3.1">
    <property type="protein sequence ID" value="PAC:32925037.CDS.1"/>
    <property type="gene ID" value="Pp3c7_6890"/>
</dbReference>
<name>A0A2K1KAR2_PHYPA</name>
<evidence type="ECO:0000256" key="3">
    <source>
        <dbReference type="ARBA" id="ARBA00023015"/>
    </source>
</evidence>
<keyword evidence="10" id="KW-0175">Coiled coil</keyword>
<keyword evidence="7 8" id="KW-0539">Nucleus</keyword>
<dbReference type="GO" id="GO:0005634">
    <property type="term" value="C:nucleus"/>
    <property type="evidence" value="ECO:0007669"/>
    <property type="project" value="UniProtKB-SubCell"/>
</dbReference>
<dbReference type="SUPFAM" id="SSF46689">
    <property type="entry name" value="Homeodomain-like"/>
    <property type="match status" value="1"/>
</dbReference>
<dbReference type="PANTHER" id="PTHR45714:SF34">
    <property type="entry name" value="HOMEOBOX-LEUCINE ZIPPER PROTEIN HAT9"/>
    <property type="match status" value="1"/>
</dbReference>
<protein>
    <recommendedName>
        <fullName evidence="12">Homeobox domain-containing protein</fullName>
    </recommendedName>
</protein>
<feature type="domain" description="Homeobox" evidence="12">
    <location>
        <begin position="178"/>
        <end position="238"/>
    </location>
</feature>
<dbReference type="AlphaFoldDB" id="A0A2K1KAR2"/>
<dbReference type="Gramene" id="Pp3c7_6890V3.1">
    <property type="protein sequence ID" value="PAC:32925037.CDS.1"/>
    <property type="gene ID" value="Pp3c7_6890"/>
</dbReference>
<dbReference type="EnsemblPlants" id="Pp3c7_6890V3.2">
    <property type="protein sequence ID" value="PAC:32925038.CDS.1"/>
    <property type="gene ID" value="Pp3c7_6890"/>
</dbReference>
<dbReference type="GO" id="GO:0000981">
    <property type="term" value="F:DNA-binding transcription factor activity, RNA polymerase II-specific"/>
    <property type="evidence" value="ECO:0007669"/>
    <property type="project" value="InterPro"/>
</dbReference>
<dbReference type="OrthoDB" id="6159439at2759"/>
<evidence type="ECO:0000256" key="6">
    <source>
        <dbReference type="ARBA" id="ARBA00023163"/>
    </source>
</evidence>
<comment type="subcellular location">
    <subcellularLocation>
        <location evidence="1 8 9">Nucleus</location>
    </subcellularLocation>
</comment>
<dbReference type="PaxDb" id="3218-PP1S42_217V6.1"/>
<evidence type="ECO:0000256" key="10">
    <source>
        <dbReference type="SAM" id="Coils"/>
    </source>
</evidence>
<reference evidence="13 15" key="2">
    <citation type="journal article" date="2018" name="Plant J.">
        <title>The Physcomitrella patens chromosome-scale assembly reveals moss genome structure and evolution.</title>
        <authorList>
            <person name="Lang D."/>
            <person name="Ullrich K.K."/>
            <person name="Murat F."/>
            <person name="Fuchs J."/>
            <person name="Jenkins J."/>
            <person name="Haas F.B."/>
            <person name="Piednoel M."/>
            <person name="Gundlach H."/>
            <person name="Van Bel M."/>
            <person name="Meyberg R."/>
            <person name="Vives C."/>
            <person name="Morata J."/>
            <person name="Symeonidi A."/>
            <person name="Hiss M."/>
            <person name="Muchero W."/>
            <person name="Kamisugi Y."/>
            <person name="Saleh O."/>
            <person name="Blanc G."/>
            <person name="Decker E.L."/>
            <person name="van Gessel N."/>
            <person name="Grimwood J."/>
            <person name="Hayes R.D."/>
            <person name="Graham S.W."/>
            <person name="Gunter L.E."/>
            <person name="McDaniel S.F."/>
            <person name="Hoernstein S.N.W."/>
            <person name="Larsson A."/>
            <person name="Li F.W."/>
            <person name="Perroud P.F."/>
            <person name="Phillips J."/>
            <person name="Ranjan P."/>
            <person name="Rokshar D.S."/>
            <person name="Rothfels C.J."/>
            <person name="Schneider L."/>
            <person name="Shu S."/>
            <person name="Stevenson D.W."/>
            <person name="Thummler F."/>
            <person name="Tillich M."/>
            <person name="Villarreal Aguilar J.C."/>
            <person name="Widiez T."/>
            <person name="Wong G.K."/>
            <person name="Wymore A."/>
            <person name="Zhang Y."/>
            <person name="Zimmer A.D."/>
            <person name="Quatrano R.S."/>
            <person name="Mayer K.F.X."/>
            <person name="Goodstein D."/>
            <person name="Casacuberta J.M."/>
            <person name="Vandepoele K."/>
            <person name="Reski R."/>
            <person name="Cuming A.C."/>
            <person name="Tuskan G.A."/>
            <person name="Maumus F."/>
            <person name="Salse J."/>
            <person name="Schmutz J."/>
            <person name="Rensing S.A."/>
        </authorList>
    </citation>
    <scope>NUCLEOTIDE SEQUENCE [LARGE SCALE GENOMIC DNA]</scope>
    <source>
        <strain evidence="14 15">cv. Gransden 2004</strain>
    </source>
</reference>
<dbReference type="InterPro" id="IPR050762">
    <property type="entry name" value="HD-ZIP_Homeobox_LZ_Class_II"/>
</dbReference>
<dbReference type="CDD" id="cd00086">
    <property type="entry name" value="homeodomain"/>
    <property type="match status" value="1"/>
</dbReference>
<evidence type="ECO:0000256" key="7">
    <source>
        <dbReference type="ARBA" id="ARBA00023242"/>
    </source>
</evidence>
<dbReference type="InterPro" id="IPR003106">
    <property type="entry name" value="Leu_zip_homeo"/>
</dbReference>
<dbReference type="FunFam" id="1.10.10.60:FF:000577">
    <property type="entry name" value="Homeobox-leucine zipper protein 18"/>
    <property type="match status" value="1"/>
</dbReference>
<keyword evidence="3" id="KW-0805">Transcription regulation</keyword>
<evidence type="ECO:0000256" key="11">
    <source>
        <dbReference type="SAM" id="MobiDB-lite"/>
    </source>
</evidence>
<accession>A0A2K1KAR2</accession>
<feature type="DNA-binding region" description="Homeobox" evidence="8">
    <location>
        <begin position="180"/>
        <end position="239"/>
    </location>
</feature>
<gene>
    <name evidence="14" type="primary">LOC112284273</name>
    <name evidence="13" type="ORF">PHYPA_010053</name>
</gene>
<dbReference type="Pfam" id="PF02183">
    <property type="entry name" value="HALZ"/>
    <property type="match status" value="1"/>
</dbReference>
<dbReference type="InterPro" id="IPR000047">
    <property type="entry name" value="HTH_motif"/>
</dbReference>
<feature type="compositionally biased region" description="Polar residues" evidence="11">
    <location>
        <begin position="61"/>
        <end position="82"/>
    </location>
</feature>